<organism evidence="5 6">
    <name type="scientific">Nesidiocoris tenuis</name>
    <dbReference type="NCBI Taxonomy" id="355587"/>
    <lineage>
        <taxon>Eukaryota</taxon>
        <taxon>Metazoa</taxon>
        <taxon>Ecdysozoa</taxon>
        <taxon>Arthropoda</taxon>
        <taxon>Hexapoda</taxon>
        <taxon>Insecta</taxon>
        <taxon>Pterygota</taxon>
        <taxon>Neoptera</taxon>
        <taxon>Paraneoptera</taxon>
        <taxon>Hemiptera</taxon>
        <taxon>Heteroptera</taxon>
        <taxon>Panheteroptera</taxon>
        <taxon>Cimicomorpha</taxon>
        <taxon>Miridae</taxon>
        <taxon>Dicyphina</taxon>
        <taxon>Nesidiocoris</taxon>
    </lineage>
</organism>
<dbReference type="Gene3D" id="6.10.250.610">
    <property type="match status" value="1"/>
</dbReference>
<dbReference type="PROSITE" id="PS50102">
    <property type="entry name" value="RRM"/>
    <property type="match status" value="2"/>
</dbReference>
<dbReference type="Pfam" id="PF00076">
    <property type="entry name" value="RRM_1"/>
    <property type="match status" value="1"/>
</dbReference>
<evidence type="ECO:0000256" key="1">
    <source>
        <dbReference type="ARBA" id="ARBA00022884"/>
    </source>
</evidence>
<feature type="region of interest" description="Disordered" evidence="3">
    <location>
        <begin position="197"/>
        <end position="256"/>
    </location>
</feature>
<dbReference type="InterPro" id="IPR045164">
    <property type="entry name" value="RBM41/RNPC3"/>
</dbReference>
<name>A0ABN7ATG1_9HEMI</name>
<dbReference type="Proteomes" id="UP001307889">
    <property type="component" value="Chromosome 6"/>
</dbReference>
<dbReference type="PANTHER" id="PTHR16105">
    <property type="entry name" value="RNA-BINDING REGION-CONTAINING PROTEIN 3"/>
    <property type="match status" value="1"/>
</dbReference>
<evidence type="ECO:0000256" key="2">
    <source>
        <dbReference type="PROSITE-ProRule" id="PRU00176"/>
    </source>
</evidence>
<feature type="domain" description="RRM" evidence="4">
    <location>
        <begin position="7"/>
        <end position="82"/>
    </location>
</feature>
<feature type="compositionally biased region" description="Basic residues" evidence="3">
    <location>
        <begin position="231"/>
        <end position="245"/>
    </location>
</feature>
<dbReference type="InterPro" id="IPR000504">
    <property type="entry name" value="RRM_dom"/>
</dbReference>
<evidence type="ECO:0000313" key="6">
    <source>
        <dbReference type="Proteomes" id="UP001307889"/>
    </source>
</evidence>
<evidence type="ECO:0000256" key="3">
    <source>
        <dbReference type="SAM" id="MobiDB-lite"/>
    </source>
</evidence>
<sequence length="445" mass="50816">MAHYDETTLVVKHLPHELDAADRVDFLKHLGAVDVSSIISEQKKSSLTFARFRTPDEAKAVLKHLHQQEVWGRRLSVEFAKAKNALGKADHVVESNILPKAEDDDITAHRKIVDAYLRKLHSWTNALDFMQPPPLHLRYLYPPPTAQVLKNICRVMARSTKFYTQVLHLMNKMNLPCPFSDKFDVESDLVGDDFDEPEKTAAVSEEDSEMESDNDIPQTMPQVKPVPKKQSSSKRLKFFHSKVPRRKDPGEKQQPLKPEQVFETTQLQASQRKIELKVPTDLSSLINCQETIEVTESIRVMAEKSEPVEENKEETAVEEQSKVSGVISLEELESNRIPPKDFHLVPVFKNYQPGPPSCRLYIKNLAKTVQLADLEFIYNRYRVEEKGDQVHLFDIRLMQEGRMKGQAFVTFQDVALAQSALKDTNGYILKGKTMVVQFARSAKPK</sequence>
<accession>A0ABN7ATG1</accession>
<keyword evidence="1 2" id="KW-0694">RNA-binding</keyword>
<dbReference type="InterPro" id="IPR035979">
    <property type="entry name" value="RBD_domain_sf"/>
</dbReference>
<keyword evidence="6" id="KW-1185">Reference proteome</keyword>
<evidence type="ECO:0000259" key="4">
    <source>
        <dbReference type="PROSITE" id="PS50102"/>
    </source>
</evidence>
<proteinExistence type="predicted"/>
<feature type="compositionally biased region" description="Low complexity" evidence="3">
    <location>
        <begin position="221"/>
        <end position="230"/>
    </location>
</feature>
<dbReference type="CDD" id="cd12239">
    <property type="entry name" value="RRM2_RBM40_like"/>
    <property type="match status" value="1"/>
</dbReference>
<reference evidence="5 6" key="1">
    <citation type="submission" date="2023-09" db="EMBL/GenBank/DDBJ databases">
        <title>Nesidiocoris tenuis whole genome shotgun sequence.</title>
        <authorList>
            <person name="Shibata T."/>
            <person name="Shimoda M."/>
            <person name="Kobayashi T."/>
            <person name="Uehara T."/>
        </authorList>
    </citation>
    <scope>NUCLEOTIDE SEQUENCE [LARGE SCALE GENOMIC DNA]</scope>
    <source>
        <strain evidence="5 6">Japan</strain>
    </source>
</reference>
<dbReference type="Gene3D" id="3.30.70.330">
    <property type="match status" value="2"/>
</dbReference>
<dbReference type="PANTHER" id="PTHR16105:SF0">
    <property type="entry name" value="RNA-BINDING REGION-CONTAINING PROTEIN 3"/>
    <property type="match status" value="1"/>
</dbReference>
<gene>
    <name evidence="5" type="ORF">NTJ_08306</name>
</gene>
<dbReference type="SMART" id="SM00360">
    <property type="entry name" value="RRM"/>
    <property type="match status" value="2"/>
</dbReference>
<dbReference type="InterPro" id="IPR012677">
    <property type="entry name" value="Nucleotide-bd_a/b_plait_sf"/>
</dbReference>
<evidence type="ECO:0000313" key="5">
    <source>
        <dbReference type="EMBL" id="BES95496.1"/>
    </source>
</evidence>
<feature type="domain" description="RRM" evidence="4">
    <location>
        <begin position="358"/>
        <end position="441"/>
    </location>
</feature>
<dbReference type="EMBL" id="AP028914">
    <property type="protein sequence ID" value="BES95496.1"/>
    <property type="molecule type" value="Genomic_DNA"/>
</dbReference>
<dbReference type="SUPFAM" id="SSF54928">
    <property type="entry name" value="RNA-binding domain, RBD"/>
    <property type="match status" value="2"/>
</dbReference>
<feature type="compositionally biased region" description="Acidic residues" evidence="3">
    <location>
        <begin position="204"/>
        <end position="214"/>
    </location>
</feature>
<protein>
    <submittedName>
        <fullName evidence="5">RNA recognition motif. (A.k.a. RRM, RBD, or RNP domain)</fullName>
    </submittedName>
</protein>